<dbReference type="AlphaFoldDB" id="A0A9J5ZSS5"/>
<evidence type="ECO:0000313" key="2">
    <source>
        <dbReference type="Proteomes" id="UP000824120"/>
    </source>
</evidence>
<gene>
    <name evidence="1" type="ORF">H5410_015064</name>
</gene>
<keyword evidence="2" id="KW-1185">Reference proteome</keyword>
<dbReference type="EMBL" id="JACXVP010000003">
    <property type="protein sequence ID" value="KAG5615240.1"/>
    <property type="molecule type" value="Genomic_DNA"/>
</dbReference>
<reference evidence="1 2" key="1">
    <citation type="submission" date="2020-09" db="EMBL/GenBank/DDBJ databases">
        <title>De no assembly of potato wild relative species, Solanum commersonii.</title>
        <authorList>
            <person name="Cho K."/>
        </authorList>
    </citation>
    <scope>NUCLEOTIDE SEQUENCE [LARGE SCALE GENOMIC DNA]</scope>
    <source>
        <strain evidence="1">LZ3.2</strain>
        <tissue evidence="1">Leaf</tissue>
    </source>
</reference>
<sequence length="116" mass="13571">MNFDVLPKKLCEPFCVSTHVWIGFMHDMPPLIVELELLGSKFLMSHVETYDIQSIPIVKEFLEVFLNDLRRVPPKRETDLGIDIFPDTHSISILPYRMAPTKLKKLKEQLEDLFDK</sequence>
<feature type="non-terminal residue" evidence="1">
    <location>
        <position position="1"/>
    </location>
</feature>
<name>A0A9J5ZSS5_SOLCO</name>
<protein>
    <submittedName>
        <fullName evidence="1">Uncharacterized protein</fullName>
    </submittedName>
</protein>
<evidence type="ECO:0000313" key="1">
    <source>
        <dbReference type="EMBL" id="KAG5615240.1"/>
    </source>
</evidence>
<organism evidence="1 2">
    <name type="scientific">Solanum commersonii</name>
    <name type="common">Commerson's wild potato</name>
    <name type="synonym">Commerson's nightshade</name>
    <dbReference type="NCBI Taxonomy" id="4109"/>
    <lineage>
        <taxon>Eukaryota</taxon>
        <taxon>Viridiplantae</taxon>
        <taxon>Streptophyta</taxon>
        <taxon>Embryophyta</taxon>
        <taxon>Tracheophyta</taxon>
        <taxon>Spermatophyta</taxon>
        <taxon>Magnoliopsida</taxon>
        <taxon>eudicotyledons</taxon>
        <taxon>Gunneridae</taxon>
        <taxon>Pentapetalae</taxon>
        <taxon>asterids</taxon>
        <taxon>lamiids</taxon>
        <taxon>Solanales</taxon>
        <taxon>Solanaceae</taxon>
        <taxon>Solanoideae</taxon>
        <taxon>Solaneae</taxon>
        <taxon>Solanum</taxon>
    </lineage>
</organism>
<comment type="caution">
    <text evidence="1">The sequence shown here is derived from an EMBL/GenBank/DDBJ whole genome shotgun (WGS) entry which is preliminary data.</text>
</comment>
<dbReference type="Proteomes" id="UP000824120">
    <property type="component" value="Chromosome 3"/>
</dbReference>
<proteinExistence type="predicted"/>
<dbReference type="OrthoDB" id="1304759at2759"/>
<accession>A0A9J5ZSS5</accession>